<keyword evidence="3" id="KW-1185">Reference proteome</keyword>
<name>A0A238KTW2_9RHOB</name>
<feature type="domain" description="Tc1-like transposase DDE" evidence="1">
    <location>
        <begin position="1"/>
        <end position="83"/>
    </location>
</feature>
<sequence>MNRAAFDLYIETQLAPTLQPGDVVIADNLSAHKSACAQEVLKSQGSWLLFLPPYSPDLNPIEMASSKLKAHLRRLKARTFDALFQSVAQTCDLFPPNECRNLFKDAGYVADQVDDALGP</sequence>
<reference evidence="2 3" key="1">
    <citation type="submission" date="2017-05" db="EMBL/GenBank/DDBJ databases">
        <authorList>
            <person name="Song R."/>
            <person name="Chenine A.L."/>
            <person name="Ruprecht R.M."/>
        </authorList>
    </citation>
    <scope>NUCLEOTIDE SEQUENCE [LARGE SCALE GENOMIC DNA]</scope>
    <source>
        <strain evidence="2 3">CECT 8898</strain>
    </source>
</reference>
<dbReference type="Pfam" id="PF13358">
    <property type="entry name" value="DDE_3"/>
    <property type="match status" value="1"/>
</dbReference>
<dbReference type="PANTHER" id="PTHR46564:SF1">
    <property type="entry name" value="TRANSPOSASE"/>
    <property type="match status" value="1"/>
</dbReference>
<dbReference type="PANTHER" id="PTHR46564">
    <property type="entry name" value="TRANSPOSASE"/>
    <property type="match status" value="1"/>
</dbReference>
<accession>A0A238KTW2</accession>
<evidence type="ECO:0000313" key="2">
    <source>
        <dbReference type="EMBL" id="SMX46294.1"/>
    </source>
</evidence>
<evidence type="ECO:0000313" key="3">
    <source>
        <dbReference type="Proteomes" id="UP000207598"/>
    </source>
</evidence>
<evidence type="ECO:0000259" key="1">
    <source>
        <dbReference type="Pfam" id="PF13358"/>
    </source>
</evidence>
<dbReference type="Proteomes" id="UP000207598">
    <property type="component" value="Unassembled WGS sequence"/>
</dbReference>
<dbReference type="Gene3D" id="3.30.420.10">
    <property type="entry name" value="Ribonuclease H-like superfamily/Ribonuclease H"/>
    <property type="match status" value="1"/>
</dbReference>
<dbReference type="EMBL" id="FXYF01000009">
    <property type="protein sequence ID" value="SMX46294.1"/>
    <property type="molecule type" value="Genomic_DNA"/>
</dbReference>
<dbReference type="InterPro" id="IPR036397">
    <property type="entry name" value="RNaseH_sf"/>
</dbReference>
<organism evidence="2 3">
    <name type="scientific">Maliponia aquimaris</name>
    <dbReference type="NCBI Taxonomy" id="1673631"/>
    <lineage>
        <taxon>Bacteria</taxon>
        <taxon>Pseudomonadati</taxon>
        <taxon>Pseudomonadota</taxon>
        <taxon>Alphaproteobacteria</taxon>
        <taxon>Rhodobacterales</taxon>
        <taxon>Paracoccaceae</taxon>
        <taxon>Maliponia</taxon>
    </lineage>
</organism>
<proteinExistence type="predicted"/>
<gene>
    <name evidence="2" type="ORF">MAA8898_03397</name>
</gene>
<dbReference type="InterPro" id="IPR038717">
    <property type="entry name" value="Tc1-like_DDE_dom"/>
</dbReference>
<protein>
    <recommendedName>
        <fullName evidence="1">Tc1-like transposase DDE domain-containing protein</fullName>
    </recommendedName>
</protein>
<dbReference type="GO" id="GO:0003676">
    <property type="term" value="F:nucleic acid binding"/>
    <property type="evidence" value="ECO:0007669"/>
    <property type="project" value="InterPro"/>
</dbReference>
<dbReference type="AlphaFoldDB" id="A0A238KTW2"/>